<keyword evidence="1" id="KW-0732">Signal</keyword>
<feature type="signal peptide" evidence="1">
    <location>
        <begin position="1"/>
        <end position="33"/>
    </location>
</feature>
<organism evidence="2 3">
    <name type="scientific">Rosa chinensis</name>
    <name type="common">China rose</name>
    <dbReference type="NCBI Taxonomy" id="74649"/>
    <lineage>
        <taxon>Eukaryota</taxon>
        <taxon>Viridiplantae</taxon>
        <taxon>Streptophyta</taxon>
        <taxon>Embryophyta</taxon>
        <taxon>Tracheophyta</taxon>
        <taxon>Spermatophyta</taxon>
        <taxon>Magnoliopsida</taxon>
        <taxon>eudicotyledons</taxon>
        <taxon>Gunneridae</taxon>
        <taxon>Pentapetalae</taxon>
        <taxon>rosids</taxon>
        <taxon>fabids</taxon>
        <taxon>Rosales</taxon>
        <taxon>Rosaceae</taxon>
        <taxon>Rosoideae</taxon>
        <taxon>Rosoideae incertae sedis</taxon>
        <taxon>Rosa</taxon>
    </lineage>
</organism>
<evidence type="ECO:0008006" key="4">
    <source>
        <dbReference type="Google" id="ProtNLM"/>
    </source>
</evidence>
<dbReference type="EMBL" id="PDCK01000043">
    <property type="protein sequence ID" value="PRQ30168.1"/>
    <property type="molecule type" value="Genomic_DNA"/>
</dbReference>
<evidence type="ECO:0000256" key="1">
    <source>
        <dbReference type="SAM" id="SignalP"/>
    </source>
</evidence>
<feature type="chain" id="PRO_5015184646" description="Transmembrane protein" evidence="1">
    <location>
        <begin position="34"/>
        <end position="69"/>
    </location>
</feature>
<protein>
    <recommendedName>
        <fullName evidence="4">Transmembrane protein</fullName>
    </recommendedName>
</protein>
<sequence>MAQKKTCSSSVAYLIPFIFLLFLLLCSQQIAFARVSKLSKSKFESTSTIHQQIKIHPGPWGIPRAYRHG</sequence>
<dbReference type="Gramene" id="PRQ30168">
    <property type="protein sequence ID" value="PRQ30168"/>
    <property type="gene ID" value="RchiOBHm_Chr5g0021631"/>
</dbReference>
<dbReference type="AlphaFoldDB" id="A0A2P6Q7K2"/>
<accession>A0A2P6Q7K2</accession>
<comment type="caution">
    <text evidence="2">The sequence shown here is derived from an EMBL/GenBank/DDBJ whole genome shotgun (WGS) entry which is preliminary data.</text>
</comment>
<reference evidence="2 3" key="1">
    <citation type="journal article" date="2018" name="Nat. Genet.">
        <title>The Rosa genome provides new insights in the design of modern roses.</title>
        <authorList>
            <person name="Bendahmane M."/>
        </authorList>
    </citation>
    <scope>NUCLEOTIDE SEQUENCE [LARGE SCALE GENOMIC DNA]</scope>
    <source>
        <strain evidence="3">cv. Old Blush</strain>
    </source>
</reference>
<evidence type="ECO:0000313" key="3">
    <source>
        <dbReference type="Proteomes" id="UP000238479"/>
    </source>
</evidence>
<keyword evidence="3" id="KW-1185">Reference proteome</keyword>
<dbReference type="Proteomes" id="UP000238479">
    <property type="component" value="Chromosome 5"/>
</dbReference>
<proteinExistence type="predicted"/>
<evidence type="ECO:0000313" key="2">
    <source>
        <dbReference type="EMBL" id="PRQ30168.1"/>
    </source>
</evidence>
<gene>
    <name evidence="2" type="ORF">RchiOBHm_Chr5g0021631</name>
</gene>
<name>A0A2P6Q7K2_ROSCH</name>